<dbReference type="AlphaFoldDB" id="X1AXW0"/>
<accession>X1AXW0</accession>
<dbReference type="EMBL" id="BART01010339">
    <property type="protein sequence ID" value="GAG88034.1"/>
    <property type="molecule type" value="Genomic_DNA"/>
</dbReference>
<reference evidence="1" key="1">
    <citation type="journal article" date="2014" name="Front. Microbiol.">
        <title>High frequency of phylogenetically diverse reductive dehalogenase-homologous genes in deep subseafloor sedimentary metagenomes.</title>
        <authorList>
            <person name="Kawai M."/>
            <person name="Futagami T."/>
            <person name="Toyoda A."/>
            <person name="Takaki Y."/>
            <person name="Nishi S."/>
            <person name="Hori S."/>
            <person name="Arai W."/>
            <person name="Tsubouchi T."/>
            <person name="Morono Y."/>
            <person name="Uchiyama I."/>
            <person name="Ito T."/>
            <person name="Fujiyama A."/>
            <person name="Inagaki F."/>
            <person name="Takami H."/>
        </authorList>
    </citation>
    <scope>NUCLEOTIDE SEQUENCE</scope>
    <source>
        <strain evidence="1">Expedition CK06-06</strain>
    </source>
</reference>
<evidence type="ECO:0000313" key="1">
    <source>
        <dbReference type="EMBL" id="GAG88034.1"/>
    </source>
</evidence>
<feature type="non-terminal residue" evidence="1">
    <location>
        <position position="1"/>
    </location>
</feature>
<sequence length="127" mass="14317">DTDSLIVNEAGLCRLENQINSEFLGSLTVVNTETQILIRGLKDYSIATKDVVKGIRKNAVKIRDGVYEQEQWPSFKGLLRSGETDSYTVKRITKQLNREYTKGRVMDNGSILPFVLHEPAANFSQLL</sequence>
<organism evidence="1">
    <name type="scientific">marine sediment metagenome</name>
    <dbReference type="NCBI Taxonomy" id="412755"/>
    <lineage>
        <taxon>unclassified sequences</taxon>
        <taxon>metagenomes</taxon>
        <taxon>ecological metagenomes</taxon>
    </lineage>
</organism>
<name>X1AXW0_9ZZZZ</name>
<comment type="caution">
    <text evidence="1">The sequence shown here is derived from an EMBL/GenBank/DDBJ whole genome shotgun (WGS) entry which is preliminary data.</text>
</comment>
<proteinExistence type="predicted"/>
<protein>
    <submittedName>
        <fullName evidence="1">Uncharacterized protein</fullName>
    </submittedName>
</protein>
<gene>
    <name evidence="1" type="ORF">S01H4_22528</name>
</gene>